<dbReference type="SUPFAM" id="SSF52743">
    <property type="entry name" value="Subtilisin-like"/>
    <property type="match status" value="1"/>
</dbReference>
<keyword evidence="4 6" id="KW-0720">Serine protease</keyword>
<comment type="caution">
    <text evidence="10">The sequence shown here is derived from an EMBL/GenBank/DDBJ whole genome shotgun (WGS) entry which is preliminary data.</text>
</comment>
<dbReference type="InterPro" id="IPR023827">
    <property type="entry name" value="Peptidase_S8_Asp-AS"/>
</dbReference>
<sequence length="1071" mass="111201">MTARSRRVAAAVLAAAGLVTTTATGVAGATPEPAHRDTPGTTVTLITGDRVVLHGSAFTSVVPGPGRERIGFHKYNRDGRLHVVPRDATRALGNGRLDPRLFDVTGLVEAGYDDAKRDTMPLIITGRPPTGVHVTRALPAVGAVATRTAKADAATTFRSLVDDPGVEKIWLDGVRHPDLDRSTAQIGAPAAWQAGFTGAGVKVAVLDTGVDQGHADLAGKEVAERNFTDEPDTADLVGHGTHVAATIASAGGKYKGVAPGAEILDGKVCGAYGCAESWILGGMQWAVDQGADVVNLSLGGEDTPGVDPLEEAVNTLSAQTGALFVIAAGNSGRGGTIGSPGSADAALTVGAVDREDGIAPFSSRGPRAGDGAVKPDITAPGVDVVAAKSSTGRIGTPVDEDHVSMSGTSMATPHVAGAAALIAQQHPDWTGARIKATLMASAKDNPALTAFDQGAGRVDLTEALTTTVTSEPTSLAMGFQQWPHGDDTPITKELTYRNSGAAPVTFPVSVEAKGPRGEPAPAGLFTVTPATVTVPAGGEATVSVTADTRVGTAEGAFSGAVIAGEVLRTPVSVDREVESYDVTTTFVDANGQAPAGYSGVVMGMDNGVFKSLSGTDNTLTTRLPKGDYVVAADVTTGDPQDGPIAVLFQPSLSVTGNTSITFDARTAKPVRITAPDPDPTPGLSELSLTRAYHDTRYGLGMLFFEGFPDNLTLGGVGPALPDDQAHFMMSTQMTGRPVGTTVVRYRFAWLEHGQVPTGFVRTPSRRDLAEVRTTFGPTPAGHEVRHGGLPIAPDGSSPMGTLYPVPAGGDAVDYLTGDGFRWHWLMSQSDPAAGPVADFSIEGRTYRDGRTHEERFNFPVFGPGLPPSRYDYLARLGDDITVHVPLVNDAANNSGWTSIDSARTTLYRDGQKVGEIAYPGGEFTVPPGPAGFRAEVDLVRAPGVSDFSTRVTGAWTFRSDTVAGGQSRKLPLSVVRFAPKLDGNGGTPAGRVLRIPLTVEQQQGADNGQVRRVKVDVSFDDGKTWSEVPVVGGTALVRNDRAGFASLRAKGSDSKGNTFEHSVIRAYRITG</sequence>
<evidence type="ECO:0000256" key="4">
    <source>
        <dbReference type="ARBA" id="ARBA00022825"/>
    </source>
</evidence>
<dbReference type="PANTHER" id="PTHR43806:SF11">
    <property type="entry name" value="CEREVISIN-RELATED"/>
    <property type="match status" value="1"/>
</dbReference>
<feature type="chain" id="PRO_5039540872" evidence="8">
    <location>
        <begin position="26"/>
        <end position="1071"/>
    </location>
</feature>
<dbReference type="PROSITE" id="PS00136">
    <property type="entry name" value="SUBTILASE_ASP"/>
    <property type="match status" value="1"/>
</dbReference>
<evidence type="ECO:0000256" key="6">
    <source>
        <dbReference type="PROSITE-ProRule" id="PRU01240"/>
    </source>
</evidence>
<evidence type="ECO:0000256" key="7">
    <source>
        <dbReference type="RuleBase" id="RU003355"/>
    </source>
</evidence>
<keyword evidence="8" id="KW-0732">Signal</keyword>
<dbReference type="PRINTS" id="PR00723">
    <property type="entry name" value="SUBTILISIN"/>
</dbReference>
<organism evidence="10 11">
    <name type="scientific">Saccharothrix ecbatanensis</name>
    <dbReference type="NCBI Taxonomy" id="1105145"/>
    <lineage>
        <taxon>Bacteria</taxon>
        <taxon>Bacillati</taxon>
        <taxon>Actinomycetota</taxon>
        <taxon>Actinomycetes</taxon>
        <taxon>Pseudonocardiales</taxon>
        <taxon>Pseudonocardiaceae</taxon>
        <taxon>Saccharothrix</taxon>
    </lineage>
</organism>
<feature type="signal peptide" evidence="8">
    <location>
        <begin position="1"/>
        <end position="25"/>
    </location>
</feature>
<dbReference type="InterPro" id="IPR050131">
    <property type="entry name" value="Peptidase_S8_subtilisin-like"/>
</dbReference>
<evidence type="ECO:0000313" key="10">
    <source>
        <dbReference type="EMBL" id="MBB5808719.1"/>
    </source>
</evidence>
<protein>
    <submittedName>
        <fullName evidence="10">Subtilisin family serine protease</fullName>
    </submittedName>
</protein>
<feature type="active site" description="Charge relay system" evidence="5 6">
    <location>
        <position position="239"/>
    </location>
</feature>
<reference evidence="10 11" key="1">
    <citation type="submission" date="2020-08" db="EMBL/GenBank/DDBJ databases">
        <title>Sequencing the genomes of 1000 actinobacteria strains.</title>
        <authorList>
            <person name="Klenk H.-P."/>
        </authorList>
    </citation>
    <scope>NUCLEOTIDE SEQUENCE [LARGE SCALE GENOMIC DNA]</scope>
    <source>
        <strain evidence="10 11">DSM 45486</strain>
    </source>
</reference>
<dbReference type="Pfam" id="PF00082">
    <property type="entry name" value="Peptidase_S8"/>
    <property type="match status" value="1"/>
</dbReference>
<gene>
    <name evidence="10" type="ORF">F4560_008487</name>
</gene>
<dbReference type="InterPro" id="IPR015500">
    <property type="entry name" value="Peptidase_S8_subtilisin-rel"/>
</dbReference>
<evidence type="ECO:0000256" key="1">
    <source>
        <dbReference type="ARBA" id="ARBA00011073"/>
    </source>
</evidence>
<dbReference type="PROSITE" id="PS51892">
    <property type="entry name" value="SUBTILASE"/>
    <property type="match status" value="1"/>
</dbReference>
<dbReference type="InterPro" id="IPR000209">
    <property type="entry name" value="Peptidase_S8/S53_dom"/>
</dbReference>
<dbReference type="AlphaFoldDB" id="A0A7W9HVE6"/>
<dbReference type="Gene3D" id="2.60.40.10">
    <property type="entry name" value="Immunoglobulins"/>
    <property type="match status" value="1"/>
</dbReference>
<dbReference type="PROSITE" id="PS00138">
    <property type="entry name" value="SUBTILASE_SER"/>
    <property type="match status" value="1"/>
</dbReference>
<dbReference type="GO" id="GO:0005975">
    <property type="term" value="P:carbohydrate metabolic process"/>
    <property type="evidence" value="ECO:0007669"/>
    <property type="project" value="UniProtKB-ARBA"/>
</dbReference>
<name>A0A7W9HVE6_9PSEU</name>
<feature type="active site" description="Charge relay system" evidence="5 6">
    <location>
        <position position="409"/>
    </location>
</feature>
<dbReference type="InterPro" id="IPR023828">
    <property type="entry name" value="Peptidase_S8_Ser-AS"/>
</dbReference>
<evidence type="ECO:0000256" key="3">
    <source>
        <dbReference type="ARBA" id="ARBA00022801"/>
    </source>
</evidence>
<dbReference type="EMBL" id="JACHMO010000001">
    <property type="protein sequence ID" value="MBB5808719.1"/>
    <property type="molecule type" value="Genomic_DNA"/>
</dbReference>
<feature type="domain" description="Peptidase S8/S53" evidence="9">
    <location>
        <begin position="198"/>
        <end position="456"/>
    </location>
</feature>
<feature type="active site" description="Charge relay system" evidence="5 6">
    <location>
        <position position="207"/>
    </location>
</feature>
<evidence type="ECO:0000256" key="2">
    <source>
        <dbReference type="ARBA" id="ARBA00022670"/>
    </source>
</evidence>
<dbReference type="PANTHER" id="PTHR43806">
    <property type="entry name" value="PEPTIDASE S8"/>
    <property type="match status" value="1"/>
</dbReference>
<dbReference type="InterPro" id="IPR036852">
    <property type="entry name" value="Peptidase_S8/S53_dom_sf"/>
</dbReference>
<evidence type="ECO:0000256" key="8">
    <source>
        <dbReference type="SAM" id="SignalP"/>
    </source>
</evidence>
<accession>A0A7W9HVE6</accession>
<dbReference type="GO" id="GO:0004252">
    <property type="term" value="F:serine-type endopeptidase activity"/>
    <property type="evidence" value="ECO:0007669"/>
    <property type="project" value="UniProtKB-UniRule"/>
</dbReference>
<proteinExistence type="inferred from homology"/>
<evidence type="ECO:0000259" key="9">
    <source>
        <dbReference type="Pfam" id="PF00082"/>
    </source>
</evidence>
<dbReference type="GO" id="GO:0006508">
    <property type="term" value="P:proteolysis"/>
    <property type="evidence" value="ECO:0007669"/>
    <property type="project" value="UniProtKB-KW"/>
</dbReference>
<keyword evidence="3 6" id="KW-0378">Hydrolase</keyword>
<dbReference type="Proteomes" id="UP000552097">
    <property type="component" value="Unassembled WGS sequence"/>
</dbReference>
<dbReference type="InterPro" id="IPR013783">
    <property type="entry name" value="Ig-like_fold"/>
</dbReference>
<keyword evidence="2 6" id="KW-0645">Protease</keyword>
<dbReference type="Gene3D" id="3.40.50.200">
    <property type="entry name" value="Peptidase S8/S53 domain"/>
    <property type="match status" value="1"/>
</dbReference>
<evidence type="ECO:0000256" key="5">
    <source>
        <dbReference type="PIRSR" id="PIRSR615500-1"/>
    </source>
</evidence>
<comment type="similarity">
    <text evidence="1 6 7">Belongs to the peptidase S8 family.</text>
</comment>
<evidence type="ECO:0000313" key="11">
    <source>
        <dbReference type="Proteomes" id="UP000552097"/>
    </source>
</evidence>
<keyword evidence="11" id="KW-1185">Reference proteome</keyword>